<comment type="caution">
    <text evidence="1">The sequence shown here is derived from an EMBL/GenBank/DDBJ whole genome shotgun (WGS) entry which is preliminary data.</text>
</comment>
<reference evidence="1 2" key="1">
    <citation type="submission" date="2020-07" db="EMBL/GenBank/DDBJ databases">
        <title>Vibrio marinisediminis sp. nov., isolated from marine sediment.</title>
        <authorList>
            <person name="Ji X."/>
        </authorList>
    </citation>
    <scope>NUCLEOTIDE SEQUENCE [LARGE SCALE GENOMIC DNA]</scope>
    <source>
        <strain evidence="1 2">404</strain>
    </source>
</reference>
<accession>A0A7W2FVB5</accession>
<keyword evidence="2" id="KW-1185">Reference proteome</keyword>
<feature type="non-terminal residue" evidence="1">
    <location>
        <position position="1"/>
    </location>
</feature>
<evidence type="ECO:0000313" key="2">
    <source>
        <dbReference type="Proteomes" id="UP000571701"/>
    </source>
</evidence>
<proteinExistence type="predicted"/>
<feature type="non-terminal residue" evidence="1">
    <location>
        <position position="77"/>
    </location>
</feature>
<evidence type="ECO:0000313" key="1">
    <source>
        <dbReference type="EMBL" id="MBA5764912.1"/>
    </source>
</evidence>
<gene>
    <name evidence="1" type="ORF">H2O73_21425</name>
</gene>
<dbReference type="Proteomes" id="UP000571701">
    <property type="component" value="Unassembled WGS sequence"/>
</dbReference>
<dbReference type="EMBL" id="JACFYF010000344">
    <property type="protein sequence ID" value="MBA5764912.1"/>
    <property type="molecule type" value="Genomic_DNA"/>
</dbReference>
<sequence>GIFIGGKLNFSDSSDKLFTTNSKKDKLNRLIDFIDYEYVDAVNTDSIVDVTVNAILENLDPHSVYIPKEDMQRVSDN</sequence>
<organism evidence="1 2">
    <name type="scientific">Vibrio marinisediminis</name>
    <dbReference type="NCBI Taxonomy" id="2758441"/>
    <lineage>
        <taxon>Bacteria</taxon>
        <taxon>Pseudomonadati</taxon>
        <taxon>Pseudomonadota</taxon>
        <taxon>Gammaproteobacteria</taxon>
        <taxon>Vibrionales</taxon>
        <taxon>Vibrionaceae</taxon>
        <taxon>Vibrio</taxon>
    </lineage>
</organism>
<protein>
    <submittedName>
        <fullName evidence="1">Peptidase S41</fullName>
    </submittedName>
</protein>
<dbReference type="AlphaFoldDB" id="A0A7W2FVB5"/>
<name>A0A7W2FVB5_9VIBR</name>